<proteinExistence type="predicted"/>
<comment type="caution">
    <text evidence="1">The sequence shown here is derived from an EMBL/GenBank/DDBJ whole genome shotgun (WGS) entry which is preliminary data.</text>
</comment>
<gene>
    <name evidence="1" type="ORF">GPECTOR_55g280</name>
</gene>
<dbReference type="GO" id="GO:0030149">
    <property type="term" value="P:sphingolipid catabolic process"/>
    <property type="evidence" value="ECO:0007669"/>
    <property type="project" value="TreeGrafter"/>
</dbReference>
<dbReference type="GO" id="GO:0005783">
    <property type="term" value="C:endoplasmic reticulum"/>
    <property type="evidence" value="ECO:0007669"/>
    <property type="project" value="TreeGrafter"/>
</dbReference>
<sequence>MSAAIPAHTTFRLSRPVPPTAFAAHWLAPGAARGLTQNRRWQLLCLTAASGVVANLEVAVQAAGCLLTCKVFEAAASAGKLEPCQWLWQQACPTYPKGAGKSDLLAAAARGGHRHVCEWLLTLGLAWSSGGAAEAARAGYVGLMEWLQQEEALAAAAGSPTPDWAAKVEWLEAQGCPRRAPGIAAEAAALPHADADADAVARLAWLHGRGYALDRQAVAAAAEAGNAAAVQFLLTEAGVKPPPPPDRLAAVPATGAAAAAAAGHLPVLVALHAAGWPLDPAFSSRAAAGCGQLHVVAWLVETLGEQAAGVGCLLSFRAAESGSVELLAWLRDRGCDCSTAFSGFVSSGCWEAVEWALAQGFFDTVQGYPYIHACRNGDLATARLLRRMGVPWGPAGKVAFDAARNAPLPMLR</sequence>
<dbReference type="GO" id="GO:0046513">
    <property type="term" value="P:ceramide biosynthetic process"/>
    <property type="evidence" value="ECO:0007669"/>
    <property type="project" value="TreeGrafter"/>
</dbReference>
<keyword evidence="2" id="KW-1185">Reference proteome</keyword>
<dbReference type="EMBL" id="LSYV01000056">
    <property type="protein sequence ID" value="KXZ45374.1"/>
    <property type="molecule type" value="Genomic_DNA"/>
</dbReference>
<dbReference type="GO" id="GO:0016020">
    <property type="term" value="C:membrane"/>
    <property type="evidence" value="ECO:0007669"/>
    <property type="project" value="TreeGrafter"/>
</dbReference>
<organism evidence="1 2">
    <name type="scientific">Gonium pectorale</name>
    <name type="common">Green alga</name>
    <dbReference type="NCBI Taxonomy" id="33097"/>
    <lineage>
        <taxon>Eukaryota</taxon>
        <taxon>Viridiplantae</taxon>
        <taxon>Chlorophyta</taxon>
        <taxon>core chlorophytes</taxon>
        <taxon>Chlorophyceae</taxon>
        <taxon>CS clade</taxon>
        <taxon>Chlamydomonadales</taxon>
        <taxon>Volvocaceae</taxon>
        <taxon>Gonium</taxon>
    </lineage>
</organism>
<dbReference type="Gene3D" id="1.25.40.20">
    <property type="entry name" value="Ankyrin repeat-containing domain"/>
    <property type="match status" value="1"/>
</dbReference>
<dbReference type="InterPro" id="IPR036770">
    <property type="entry name" value="Ankyrin_rpt-contain_sf"/>
</dbReference>
<dbReference type="Proteomes" id="UP000075714">
    <property type="component" value="Unassembled WGS sequence"/>
</dbReference>
<reference evidence="2" key="1">
    <citation type="journal article" date="2016" name="Nat. Commun.">
        <title>The Gonium pectorale genome demonstrates co-option of cell cycle regulation during the evolution of multicellularity.</title>
        <authorList>
            <person name="Hanschen E.R."/>
            <person name="Marriage T.N."/>
            <person name="Ferris P.J."/>
            <person name="Hamaji T."/>
            <person name="Toyoda A."/>
            <person name="Fujiyama A."/>
            <person name="Neme R."/>
            <person name="Noguchi H."/>
            <person name="Minakuchi Y."/>
            <person name="Suzuki M."/>
            <person name="Kawai-Toyooka H."/>
            <person name="Smith D.R."/>
            <person name="Sparks H."/>
            <person name="Anderson J."/>
            <person name="Bakaric R."/>
            <person name="Luria V."/>
            <person name="Karger A."/>
            <person name="Kirschner M.W."/>
            <person name="Durand P.M."/>
            <person name="Michod R.E."/>
            <person name="Nozaki H."/>
            <person name="Olson B.J."/>
        </authorList>
    </citation>
    <scope>NUCLEOTIDE SEQUENCE [LARGE SCALE GENOMIC DNA]</scope>
    <source>
        <strain evidence="2">NIES-2863</strain>
    </source>
</reference>
<dbReference type="STRING" id="33097.A0A150G6C5"/>
<dbReference type="PANTHER" id="PTHR12393">
    <property type="entry name" value="SPHINGOMYELIN PHOSPHODIESTERASE RELATED"/>
    <property type="match status" value="1"/>
</dbReference>
<dbReference type="PANTHER" id="PTHR12393:SF6">
    <property type="entry name" value="SPHINGOMYELIN PHOSPHODIESTERASE 2"/>
    <property type="match status" value="1"/>
</dbReference>
<dbReference type="AlphaFoldDB" id="A0A150G6C5"/>
<evidence type="ECO:0000313" key="1">
    <source>
        <dbReference type="EMBL" id="KXZ45374.1"/>
    </source>
</evidence>
<dbReference type="GO" id="GO:0004620">
    <property type="term" value="F:phospholipase activity"/>
    <property type="evidence" value="ECO:0007669"/>
    <property type="project" value="TreeGrafter"/>
</dbReference>
<evidence type="ECO:0000313" key="2">
    <source>
        <dbReference type="Proteomes" id="UP000075714"/>
    </source>
</evidence>
<accession>A0A150G6C5</accession>
<dbReference type="SUPFAM" id="SSF48403">
    <property type="entry name" value="Ankyrin repeat"/>
    <property type="match status" value="1"/>
</dbReference>
<protein>
    <submittedName>
        <fullName evidence="1">Uncharacterized protein</fullName>
    </submittedName>
</protein>
<dbReference type="GO" id="GO:0071944">
    <property type="term" value="C:cell periphery"/>
    <property type="evidence" value="ECO:0007669"/>
    <property type="project" value="TreeGrafter"/>
</dbReference>
<name>A0A150G6C5_GONPE</name>